<dbReference type="STRING" id="1798665.A2942_04740"/>
<protein>
    <submittedName>
        <fullName evidence="1">Uncharacterized protein</fullName>
    </submittedName>
</protein>
<dbReference type="Proteomes" id="UP000178534">
    <property type="component" value="Unassembled WGS sequence"/>
</dbReference>
<proteinExistence type="predicted"/>
<name>A0A1G2DJD0_9BACT</name>
<sequence length="248" mass="28281">MEKKVELAGRIPLIEKSVSFMAPHLPQGTSFQDLRDWIVANDHGRSGHYYALAATGWKHQVPFYTGNAKACAERFKRYTHVVPNTDEIDRVCGMKLMHGFFCCGEPGNNSYSTIIDEDFKESRRLSDSAYGKICKKTAGVKYYFFRPKAGRIVNNNVWYGDLVVVSLSLRVNDRNKIVCLPLQVRTNLYFAGGHGAATYYDATYRKYTKRLGWDSKPWSDDDFRISPDPIAEQMFHVEILEGLLQAIC</sequence>
<evidence type="ECO:0000313" key="2">
    <source>
        <dbReference type="Proteomes" id="UP000178534"/>
    </source>
</evidence>
<dbReference type="AlphaFoldDB" id="A0A1G2DJD0"/>
<accession>A0A1G2DJD0</accession>
<comment type="caution">
    <text evidence="1">The sequence shown here is derived from an EMBL/GenBank/DDBJ whole genome shotgun (WGS) entry which is preliminary data.</text>
</comment>
<gene>
    <name evidence="1" type="ORF">A2942_04740</name>
</gene>
<dbReference type="EMBL" id="MHLP01000006">
    <property type="protein sequence ID" value="OGZ13623.1"/>
    <property type="molecule type" value="Genomic_DNA"/>
</dbReference>
<organism evidence="1 2">
    <name type="scientific">Candidatus Lloydbacteria bacterium RIFCSPLOWO2_01_FULL_50_20</name>
    <dbReference type="NCBI Taxonomy" id="1798665"/>
    <lineage>
        <taxon>Bacteria</taxon>
        <taxon>Candidatus Lloydiibacteriota</taxon>
    </lineage>
</organism>
<reference evidence="1 2" key="1">
    <citation type="journal article" date="2016" name="Nat. Commun.">
        <title>Thousands of microbial genomes shed light on interconnected biogeochemical processes in an aquifer system.</title>
        <authorList>
            <person name="Anantharaman K."/>
            <person name="Brown C.T."/>
            <person name="Hug L.A."/>
            <person name="Sharon I."/>
            <person name="Castelle C.J."/>
            <person name="Probst A.J."/>
            <person name="Thomas B.C."/>
            <person name="Singh A."/>
            <person name="Wilkins M.J."/>
            <person name="Karaoz U."/>
            <person name="Brodie E.L."/>
            <person name="Williams K.H."/>
            <person name="Hubbard S.S."/>
            <person name="Banfield J.F."/>
        </authorList>
    </citation>
    <scope>NUCLEOTIDE SEQUENCE [LARGE SCALE GENOMIC DNA]</scope>
</reference>
<evidence type="ECO:0000313" key="1">
    <source>
        <dbReference type="EMBL" id="OGZ13623.1"/>
    </source>
</evidence>